<dbReference type="PROSITE" id="PS51257">
    <property type="entry name" value="PROKAR_LIPOPROTEIN"/>
    <property type="match status" value="1"/>
</dbReference>
<dbReference type="RefSeq" id="WP_187560464.1">
    <property type="nucleotide sequence ID" value="NZ_JACGWS010000001.1"/>
</dbReference>
<keyword evidence="1" id="KW-1133">Transmembrane helix</keyword>
<gene>
    <name evidence="3" type="ORF">H2O64_02025</name>
</gene>
<feature type="transmembrane region" description="Helical" evidence="1">
    <location>
        <begin position="94"/>
        <end position="112"/>
    </location>
</feature>
<name>A0ABR7Q4D8_9FLAO</name>
<reference evidence="3 4" key="1">
    <citation type="submission" date="2020-07" db="EMBL/GenBank/DDBJ databases">
        <title>Description of Kordia aestuariivivens sp. nov., isolated from a tidal flat.</title>
        <authorList>
            <person name="Park S."/>
            <person name="Yoon J.-H."/>
        </authorList>
    </citation>
    <scope>NUCLEOTIDE SEQUENCE [LARGE SCALE GENOMIC DNA]</scope>
    <source>
        <strain evidence="3 4">YSTF-M3</strain>
    </source>
</reference>
<evidence type="ECO:0000256" key="2">
    <source>
        <dbReference type="SAM" id="SignalP"/>
    </source>
</evidence>
<protein>
    <recommendedName>
        <fullName evidence="5">Lipoprotein</fullName>
    </recommendedName>
</protein>
<organism evidence="3 4">
    <name type="scientific">Kordia aestuariivivens</name>
    <dbReference type="NCBI Taxonomy" id="2759037"/>
    <lineage>
        <taxon>Bacteria</taxon>
        <taxon>Pseudomonadati</taxon>
        <taxon>Bacteroidota</taxon>
        <taxon>Flavobacteriia</taxon>
        <taxon>Flavobacteriales</taxon>
        <taxon>Flavobacteriaceae</taxon>
        <taxon>Kordia</taxon>
    </lineage>
</organism>
<accession>A0ABR7Q4D8</accession>
<evidence type="ECO:0008006" key="5">
    <source>
        <dbReference type="Google" id="ProtNLM"/>
    </source>
</evidence>
<keyword evidence="1" id="KW-0472">Membrane</keyword>
<sequence>MKTLKKQSRFFSMLLILLMLFQSCQVYKTKSSTIDEAVASKHRVKIHTKSGGKIKYKKIFKEDGVYYGLKRSDTLQVNISDIDRIRLKNRTLSTIYTVLLSSIASFLIIGFIQFSQSGLSINIGG</sequence>
<keyword evidence="2" id="KW-0732">Signal</keyword>
<feature type="signal peptide" evidence="2">
    <location>
        <begin position="1"/>
        <end position="28"/>
    </location>
</feature>
<evidence type="ECO:0000313" key="4">
    <source>
        <dbReference type="Proteomes" id="UP000619238"/>
    </source>
</evidence>
<evidence type="ECO:0000313" key="3">
    <source>
        <dbReference type="EMBL" id="MBC8753430.1"/>
    </source>
</evidence>
<dbReference type="EMBL" id="JACGWS010000001">
    <property type="protein sequence ID" value="MBC8753430.1"/>
    <property type="molecule type" value="Genomic_DNA"/>
</dbReference>
<dbReference type="Proteomes" id="UP000619238">
    <property type="component" value="Unassembled WGS sequence"/>
</dbReference>
<feature type="chain" id="PRO_5046304370" description="Lipoprotein" evidence="2">
    <location>
        <begin position="29"/>
        <end position="125"/>
    </location>
</feature>
<keyword evidence="4" id="KW-1185">Reference proteome</keyword>
<keyword evidence="1" id="KW-0812">Transmembrane</keyword>
<evidence type="ECO:0000256" key="1">
    <source>
        <dbReference type="SAM" id="Phobius"/>
    </source>
</evidence>
<proteinExistence type="predicted"/>
<comment type="caution">
    <text evidence="3">The sequence shown here is derived from an EMBL/GenBank/DDBJ whole genome shotgun (WGS) entry which is preliminary data.</text>
</comment>